<dbReference type="InterPro" id="IPR027417">
    <property type="entry name" value="P-loop_NTPase"/>
</dbReference>
<dbReference type="PANTHER" id="PTHR10605">
    <property type="entry name" value="HEPARAN SULFATE SULFOTRANSFERASE"/>
    <property type="match status" value="1"/>
</dbReference>
<keyword evidence="4" id="KW-1185">Reference proteome</keyword>
<accession>X6P2H4</accession>
<sequence>MLGFYSQLNLSEAHFAFVSLVSEFIFSRRIEAALNEHIQKNHISAESRQQIYPLPNFLVIGGFKCGTTSLYHYLKRHPSIRGIQQRFLLPNSIRIQIQEYVRMVQQHDILRKKKPFKSKSMQQTYDRLGKNIQNHEFTKYHQVYRFGILLMALCKYIKQRQYTYAHTYTYTRMRIRTEEIYIYMQLPFPLQKKKKKKCDIDFKKHAEELRRLSKPIIGTKEARFFDMSWTKYLFLLAKENTTLMLEWYSQVFGPINQIEMAQRDELLYFEASPGYFTQPQAPKLIQYFLVDRHRPIKLILLLRDPVFRFLSHIRMEFQICLFDLKHASEHVSQQQQQQQQQQRGRRLDTLVSQHRQTHVPPSEVKGKEHQNIGASLPAKGDLKNMREEANSTNPDARPSIDMIWSPSRAVFCECLHTLPIDELALLALQPQSWQALLSVRELEHSIMPTDNNQQKISARKCGVHLYLLHKVQSFLQMGVYHKHLEIWLTLFDLDKSLLVLSSEEFFRNTLHVMQQIEEFLPILSHQKLSEKQWADIGLQQKFNILSTTGNEQIKTTFKETNHTIQQLALYYKPFNRILFEKIQKQFDWT</sequence>
<gene>
    <name evidence="3" type="ORF">RFI_05357</name>
</gene>
<name>X6P2H4_RETFI</name>
<dbReference type="SUPFAM" id="SSF52540">
    <property type="entry name" value="P-loop containing nucleoside triphosphate hydrolases"/>
    <property type="match status" value="1"/>
</dbReference>
<feature type="compositionally biased region" description="Low complexity" evidence="2">
    <location>
        <begin position="333"/>
        <end position="342"/>
    </location>
</feature>
<dbReference type="OrthoDB" id="411451at2759"/>
<organism evidence="3 4">
    <name type="scientific">Reticulomyxa filosa</name>
    <dbReference type="NCBI Taxonomy" id="46433"/>
    <lineage>
        <taxon>Eukaryota</taxon>
        <taxon>Sar</taxon>
        <taxon>Rhizaria</taxon>
        <taxon>Retaria</taxon>
        <taxon>Foraminifera</taxon>
        <taxon>Monothalamids</taxon>
        <taxon>Reticulomyxidae</taxon>
        <taxon>Reticulomyxa</taxon>
    </lineage>
</organism>
<dbReference type="EMBL" id="ASPP01004719">
    <property type="protein sequence ID" value="ETO31762.1"/>
    <property type="molecule type" value="Genomic_DNA"/>
</dbReference>
<dbReference type="InterPro" id="IPR037359">
    <property type="entry name" value="NST/OST"/>
</dbReference>
<dbReference type="Gene3D" id="3.40.50.300">
    <property type="entry name" value="P-loop containing nucleotide triphosphate hydrolases"/>
    <property type="match status" value="2"/>
</dbReference>
<dbReference type="Proteomes" id="UP000023152">
    <property type="component" value="Unassembled WGS sequence"/>
</dbReference>
<feature type="region of interest" description="Disordered" evidence="2">
    <location>
        <begin position="333"/>
        <end position="368"/>
    </location>
</feature>
<protein>
    <submittedName>
        <fullName evidence="3">Sulfotransferase</fullName>
    </submittedName>
</protein>
<evidence type="ECO:0000313" key="4">
    <source>
        <dbReference type="Proteomes" id="UP000023152"/>
    </source>
</evidence>
<reference evidence="3 4" key="1">
    <citation type="journal article" date="2013" name="Curr. Biol.">
        <title>The Genome of the Foraminiferan Reticulomyxa filosa.</title>
        <authorList>
            <person name="Glockner G."/>
            <person name="Hulsmann N."/>
            <person name="Schleicher M."/>
            <person name="Noegel A.A."/>
            <person name="Eichinger L."/>
            <person name="Gallinger C."/>
            <person name="Pawlowski J."/>
            <person name="Sierra R."/>
            <person name="Euteneuer U."/>
            <person name="Pillet L."/>
            <person name="Moustafa A."/>
            <person name="Platzer M."/>
            <person name="Groth M."/>
            <person name="Szafranski K."/>
            <person name="Schliwa M."/>
        </authorList>
    </citation>
    <scope>NUCLEOTIDE SEQUENCE [LARGE SCALE GENOMIC DNA]</scope>
</reference>
<evidence type="ECO:0000256" key="1">
    <source>
        <dbReference type="ARBA" id="ARBA00022679"/>
    </source>
</evidence>
<dbReference type="AlphaFoldDB" id="X6P2H4"/>
<comment type="caution">
    <text evidence="3">The sequence shown here is derived from an EMBL/GenBank/DDBJ whole genome shotgun (WGS) entry which is preliminary data.</text>
</comment>
<evidence type="ECO:0000313" key="3">
    <source>
        <dbReference type="EMBL" id="ETO31762.1"/>
    </source>
</evidence>
<dbReference type="PANTHER" id="PTHR10605:SF56">
    <property type="entry name" value="BIFUNCTIONAL HEPARAN SULFATE N-DEACETYLASE_N-SULFOTRANSFERASE"/>
    <property type="match status" value="1"/>
</dbReference>
<proteinExistence type="predicted"/>
<keyword evidence="1 3" id="KW-0808">Transferase</keyword>
<dbReference type="GO" id="GO:0008146">
    <property type="term" value="F:sulfotransferase activity"/>
    <property type="evidence" value="ECO:0007669"/>
    <property type="project" value="InterPro"/>
</dbReference>
<evidence type="ECO:0000256" key="2">
    <source>
        <dbReference type="SAM" id="MobiDB-lite"/>
    </source>
</evidence>